<evidence type="ECO:0000313" key="3">
    <source>
        <dbReference type="Proteomes" id="UP000291301"/>
    </source>
</evidence>
<gene>
    <name evidence="2" type="ORF">E0D97_00270</name>
</gene>
<comment type="caution">
    <text evidence="2">The sequence shown here is derived from an EMBL/GenBank/DDBJ whole genome shotgun (WGS) entry which is preliminary data.</text>
</comment>
<dbReference type="PANTHER" id="PTHR28208:SF3">
    <property type="entry name" value="PHOSPHATIDATE PHOSPHATASE APP1"/>
    <property type="match status" value="1"/>
</dbReference>
<dbReference type="PANTHER" id="PTHR28208">
    <property type="entry name" value="PHOSPHATIDATE PHOSPHATASE APP1"/>
    <property type="match status" value="1"/>
</dbReference>
<dbReference type="EMBL" id="SJST01000001">
    <property type="protein sequence ID" value="TCD15911.1"/>
    <property type="molecule type" value="Genomic_DNA"/>
</dbReference>
<feature type="domain" description="Phosphatidate phosphatase APP1 catalytic" evidence="1">
    <location>
        <begin position="190"/>
        <end position="345"/>
    </location>
</feature>
<name>A0A4R0PEA1_9HYPH</name>
<dbReference type="InterPro" id="IPR019236">
    <property type="entry name" value="APP1_cat"/>
</dbReference>
<evidence type="ECO:0000313" key="2">
    <source>
        <dbReference type="EMBL" id="TCD15911.1"/>
    </source>
</evidence>
<dbReference type="GO" id="GO:0008195">
    <property type="term" value="F:phosphatidate phosphatase activity"/>
    <property type="evidence" value="ECO:0007669"/>
    <property type="project" value="InterPro"/>
</dbReference>
<keyword evidence="3" id="KW-1185">Reference proteome</keyword>
<protein>
    <submittedName>
        <fullName evidence="2">DUF2183 domain-containing protein</fullName>
    </submittedName>
</protein>
<reference evidence="2 3" key="1">
    <citation type="journal article" date="2015" name="Antonie Van Leeuwenhoek">
        <title>Oricola cellulosilytica gen. nov., sp. nov., a cellulose-degrading bacterium of the family Phyllobacteriaceae isolated from surface seashore water, and emended descriptions of Mesorhizobium loti and Phyllobacterium myrsinacearum.</title>
        <authorList>
            <person name="Hameed A."/>
            <person name="Shahina M."/>
            <person name="Lai W.A."/>
            <person name="Lin S.Y."/>
            <person name="Young L.S."/>
            <person name="Liu Y.C."/>
            <person name="Hsu Y.H."/>
            <person name="Young C.C."/>
        </authorList>
    </citation>
    <scope>NUCLEOTIDE SEQUENCE [LARGE SCALE GENOMIC DNA]</scope>
    <source>
        <strain evidence="2 3">KCTC 52183</strain>
    </source>
</reference>
<accession>A0A4R0PEA1</accession>
<dbReference type="InterPro" id="IPR052935">
    <property type="entry name" value="Mg2+_PAP"/>
</dbReference>
<dbReference type="Pfam" id="PF09949">
    <property type="entry name" value="APP1_cat"/>
    <property type="match status" value="1"/>
</dbReference>
<evidence type="ECO:0000259" key="1">
    <source>
        <dbReference type="Pfam" id="PF09949"/>
    </source>
</evidence>
<sequence>MRATAWWNLPRYAPLAYAIERERPGPEPLLLSNFADTSRMLLHRIETRWDRARFALRNRVGMASKPIVVPYRGYGDTRELWCKGRVIENKGIIAAPHSDSILENIWQTLKRYDSDEIPGAELSWRFGEMSGSVVTDEEGYFDLTFHPGGELSRGAPWQRLRVHLLSARGRDMNPIEAEVCIRTPSKNAAIGVISDIDDTIVETGAYDFLKHWRTVVANSAESRQVFPGVPSLYSALAAGSEGPQTNPVFYVSSSPWNLFDLFERFMILHDIPLGPMLLKDFGLTETKWLTGGHDGHKTAMIEAIFARYPDLSFVLVGDSGQRDALIYAKIAENHPGRVAAVFIREVADTAKGDHMVRMRETLDRLAIPFATGSHLGGAAEIAHTQGWISQDQLNAVQRSVSREQAKE</sequence>
<dbReference type="Proteomes" id="UP000291301">
    <property type="component" value="Unassembled WGS sequence"/>
</dbReference>
<organism evidence="2 3">
    <name type="scientific">Oricola cellulosilytica</name>
    <dbReference type="NCBI Taxonomy" id="1429082"/>
    <lineage>
        <taxon>Bacteria</taxon>
        <taxon>Pseudomonadati</taxon>
        <taxon>Pseudomonadota</taxon>
        <taxon>Alphaproteobacteria</taxon>
        <taxon>Hyphomicrobiales</taxon>
        <taxon>Ahrensiaceae</taxon>
        <taxon>Oricola</taxon>
    </lineage>
</organism>
<dbReference type="AlphaFoldDB" id="A0A4R0PEA1"/>
<proteinExistence type="predicted"/>